<accession>A0A975KIE2</accession>
<evidence type="ECO:0000313" key="1">
    <source>
        <dbReference type="EMBL" id="QUT46947.1"/>
    </source>
</evidence>
<name>A0A975KIE2_9BACE</name>
<proteinExistence type="predicted"/>
<dbReference type="RefSeq" id="WP_211454503.1">
    <property type="nucleotide sequence ID" value="NZ_CP072227.1"/>
</dbReference>
<sequence>MILQLFKYFARYPKKQGVLSMFINGESPYTEYAELLEYVNHLPDPLLPDIGSFVFGQSYDDVKKRVDCITGSYLFIDFGEFTSNRDSHNSISDVQKLAVTIAMKVPDNADIMEVCIASDKTLFQLASCRKKLIEDSEQKLLPWGGTITDQQDIVPFVSPEFKSIGWTLMLTSETPDLFNVKASFMQ</sequence>
<dbReference type="EMBL" id="CP072227">
    <property type="protein sequence ID" value="QUT46947.1"/>
    <property type="molecule type" value="Genomic_DNA"/>
</dbReference>
<reference evidence="1" key="1">
    <citation type="journal article" date="2021" name="PLoS Genet.">
        <title>Mobile Type VI secretion system loci of the gut Bacteroidales display extensive intra-ecosystem transfer, multi-species spread and geographical clustering.</title>
        <authorList>
            <person name="Garcia-Bayona L."/>
            <person name="Coyne M.J."/>
            <person name="Comstock L.E."/>
        </authorList>
    </citation>
    <scope>NUCLEOTIDE SEQUENCE</scope>
    <source>
        <strain evidence="1">CL11T00C20</strain>
    </source>
</reference>
<protein>
    <submittedName>
        <fullName evidence="1">Uncharacterized protein</fullName>
    </submittedName>
</protein>
<dbReference type="KEGG" id="beg:INE88_03792"/>
<gene>
    <name evidence="1" type="ORF">INE88_03792</name>
</gene>
<evidence type="ECO:0000313" key="2">
    <source>
        <dbReference type="Proteomes" id="UP000679226"/>
    </source>
</evidence>
<dbReference type="AlphaFoldDB" id="A0A975KIE2"/>
<organism evidence="1 2">
    <name type="scientific">Bacteroides eggerthii</name>
    <dbReference type="NCBI Taxonomy" id="28111"/>
    <lineage>
        <taxon>Bacteria</taxon>
        <taxon>Pseudomonadati</taxon>
        <taxon>Bacteroidota</taxon>
        <taxon>Bacteroidia</taxon>
        <taxon>Bacteroidales</taxon>
        <taxon>Bacteroidaceae</taxon>
        <taxon>Bacteroides</taxon>
    </lineage>
</organism>
<dbReference type="Proteomes" id="UP000679226">
    <property type="component" value="Chromosome"/>
</dbReference>